<dbReference type="CDD" id="cd02440">
    <property type="entry name" value="AdoMet_MTases"/>
    <property type="match status" value="1"/>
</dbReference>
<dbReference type="Gene3D" id="3.40.50.150">
    <property type="entry name" value="Vaccinia Virus protein VP39"/>
    <property type="match status" value="1"/>
</dbReference>
<dbReference type="Pfam" id="PF03705">
    <property type="entry name" value="CheR_N"/>
    <property type="match status" value="1"/>
</dbReference>
<dbReference type="Pfam" id="PF13426">
    <property type="entry name" value="PAS_9"/>
    <property type="match status" value="1"/>
</dbReference>
<dbReference type="InterPro" id="IPR036890">
    <property type="entry name" value="HATPase_C_sf"/>
</dbReference>
<feature type="coiled-coil region" evidence="4">
    <location>
        <begin position="661"/>
        <end position="741"/>
    </location>
</feature>
<dbReference type="InterPro" id="IPR000700">
    <property type="entry name" value="PAS-assoc_C"/>
</dbReference>
<dbReference type="Pfam" id="PF01339">
    <property type="entry name" value="CheB_methylest"/>
    <property type="match status" value="1"/>
</dbReference>
<dbReference type="PROSITE" id="PS50109">
    <property type="entry name" value="HIS_KIN"/>
    <property type="match status" value="1"/>
</dbReference>
<dbReference type="CDD" id="cd00130">
    <property type="entry name" value="PAS"/>
    <property type="match status" value="2"/>
</dbReference>
<dbReference type="InterPro" id="IPR003661">
    <property type="entry name" value="HisK_dim/P_dom"/>
</dbReference>
<dbReference type="SMART" id="SM00091">
    <property type="entry name" value="PAS"/>
    <property type="match status" value="4"/>
</dbReference>
<organism evidence="10 11">
    <name type="scientific">Chryseosolibacter indicus</name>
    <dbReference type="NCBI Taxonomy" id="2782351"/>
    <lineage>
        <taxon>Bacteria</taxon>
        <taxon>Pseudomonadati</taxon>
        <taxon>Bacteroidota</taxon>
        <taxon>Cytophagia</taxon>
        <taxon>Cytophagales</taxon>
        <taxon>Chryseotaleaceae</taxon>
        <taxon>Chryseosolibacter</taxon>
    </lineage>
</organism>
<dbReference type="InterPro" id="IPR035909">
    <property type="entry name" value="CheB_C"/>
</dbReference>
<dbReference type="Gene3D" id="3.30.450.20">
    <property type="entry name" value="PAS domain"/>
    <property type="match status" value="3"/>
</dbReference>
<evidence type="ECO:0000256" key="2">
    <source>
        <dbReference type="ARBA" id="ARBA00012438"/>
    </source>
</evidence>
<dbReference type="SMART" id="SM00086">
    <property type="entry name" value="PAC"/>
    <property type="match status" value="3"/>
</dbReference>
<dbReference type="InterPro" id="IPR035965">
    <property type="entry name" value="PAS-like_dom_sf"/>
</dbReference>
<comment type="caution">
    <text evidence="3">Lacks conserved residue(s) required for the propagation of feature annotation.</text>
</comment>
<sequence length="1340" mass="151391">MTSNTSQQPGADKYIQDRPAPDDLIIVGIGASAGGVQALKEFFQNVPDNTGIAYVVILHLSPSYDSKLTEILQSVTLMPVTQVTEKTRVRADEVYVIPPSQHLMMVDGSIAVSPNTQIEDRRAPVDIFFRTLANSHGPRAACVILSGTGANGSMGLKRIKELGGATFVQNPREAEFNEMPRNAIATELVDAVLPVAEIPKSIITYKQSLGLVHIPVEPEKRPEDQQYALREIFTQLRVRTGHDFTNYKRPTLLRRIERRINVKHLPDLHAYAAYIQQNPEETTALLKDLLISVTNFFRDRKAFDTIETEVLPSIIKSKGAESQIRIWVAGCATGEEAYSLAMLCAEQTLNLIDAPKVQIFATDIDEAAINQAREGLYSINDAADVSPERLRRFFTREGEDYRIKREIREMVMFANHNFIKDPPFSHLDMVSCRNVLIYLNSTAQERVMETFHFALKPGGFLFLGSSESADGASDLYAVFNRENHIFQKRQITAARTYPVPDSVPSFPLQPPHKPVTLSDQPPVKTERITFGDLHQRLLEQYAPPSVIVNEEYDIVHLSERAGRYLQIGGGEPSQNLLKLIRQELRLELRSALYQAVQRNTAVEARGLKVTVDEHTESISIHVRPVLQITDVARGFILVLFERVTDEEENIDVLLSSDEPVARQLEEELIRLKAQLRASNEQHEFHAEELKAANEELQAMNEELRSAAEELETSKEELQSINEELRTVNQELKVKVEETTIASNNLHNLINSVDIATVFLDRSFRVAFFTPASRQLFNLIPADYGRPLSDITGRLAYDNLVEDAESVLEKLQPVEKEVQTTDGRVYMMRVLPYRTDEDRINGVVITFFDITSHKETEEALRRSEERFRLVFASAKDYAIFTIDTQRRVGTWNKGAEGMFGYSEQEMIGQSGDILYVPEAREKGAPEKEAAKAKEKGFAENERWHLRKGGTWVYCSGTVRPLHDNAGKLLGFVKIVRELTETMQAQEALRESEERLRITLESAEMGVWDWDIKTDVVKWNKQHYIMLGLQPGEEIKNAGYFLSFVYKDEAETVDLALKTAVQEGGIFKAEFRIVRADNKEIRWVSGYGRTIEKDEKGHAIRMVGVMYDITERKNLEQQKDEFIGIASHELKTPVTSIKGYAQILQDRFEKANEKESTALMQKLNNQVDRLSNLIRDLLDTTKIVEGKLTLNLTTFNLNSLVAERIEELQNLSKGHQFIFQKAYIKPITADKERIGQVLNNFIMNAVKYSPDGGDIVVQTEVVKEGVKLSVCDQGVGIPVELQKKVFDRFFRVENEQTEQVSGMGLGLYISAGIIERHSGTIGVESKEGAGSVFYFILPTSNS</sequence>
<evidence type="ECO:0000256" key="3">
    <source>
        <dbReference type="PROSITE-ProRule" id="PRU00050"/>
    </source>
</evidence>
<evidence type="ECO:0000259" key="6">
    <source>
        <dbReference type="PROSITE" id="PS50112"/>
    </source>
</evidence>
<feature type="domain" description="PAS" evidence="6">
    <location>
        <begin position="990"/>
        <end position="1062"/>
    </location>
</feature>
<dbReference type="RefSeq" id="WP_254156968.1">
    <property type="nucleotide sequence ID" value="NZ_JAHESD010000082.1"/>
</dbReference>
<dbReference type="InterPro" id="IPR022642">
    <property type="entry name" value="CheR_C"/>
</dbReference>
<dbReference type="SMART" id="SM00388">
    <property type="entry name" value="HisKA"/>
    <property type="match status" value="1"/>
</dbReference>
<dbReference type="Pfam" id="PF08447">
    <property type="entry name" value="PAS_3"/>
    <property type="match status" value="1"/>
</dbReference>
<feature type="domain" description="CheB-type methylesterase" evidence="8">
    <location>
        <begin position="19"/>
        <end position="209"/>
    </location>
</feature>
<dbReference type="SUPFAM" id="SSF55874">
    <property type="entry name" value="ATPase domain of HSP90 chaperone/DNA topoisomerase II/histidine kinase"/>
    <property type="match status" value="1"/>
</dbReference>
<dbReference type="Pfam" id="PF00512">
    <property type="entry name" value="HisKA"/>
    <property type="match status" value="1"/>
</dbReference>
<dbReference type="Proteomes" id="UP000772618">
    <property type="component" value="Unassembled WGS sequence"/>
</dbReference>
<dbReference type="SMART" id="SM00387">
    <property type="entry name" value="HATPase_c"/>
    <property type="match status" value="1"/>
</dbReference>
<accession>A0ABS5VXN3</accession>
<dbReference type="InterPro" id="IPR000014">
    <property type="entry name" value="PAS"/>
</dbReference>
<dbReference type="PROSITE" id="PS50122">
    <property type="entry name" value="CHEB"/>
    <property type="match status" value="1"/>
</dbReference>
<feature type="coiled-coil region" evidence="4">
    <location>
        <begin position="1151"/>
        <end position="1178"/>
    </location>
</feature>
<evidence type="ECO:0000256" key="4">
    <source>
        <dbReference type="SAM" id="Coils"/>
    </source>
</evidence>
<dbReference type="Gene3D" id="3.40.50.180">
    <property type="entry name" value="Methylesterase CheB, C-terminal domain"/>
    <property type="match status" value="1"/>
</dbReference>
<dbReference type="InterPro" id="IPR050903">
    <property type="entry name" value="Bact_Chemotaxis_MeTrfase"/>
</dbReference>
<protein>
    <recommendedName>
        <fullName evidence="2">histidine kinase</fullName>
        <ecNumber evidence="2">2.7.13.3</ecNumber>
    </recommendedName>
</protein>
<dbReference type="SUPFAM" id="SSF55785">
    <property type="entry name" value="PYP-like sensor domain (PAS domain)"/>
    <property type="match status" value="3"/>
</dbReference>
<keyword evidence="11" id="KW-1185">Reference proteome</keyword>
<evidence type="ECO:0000259" key="5">
    <source>
        <dbReference type="PROSITE" id="PS50109"/>
    </source>
</evidence>
<dbReference type="SMART" id="SM00138">
    <property type="entry name" value="MeTrc"/>
    <property type="match status" value="1"/>
</dbReference>
<evidence type="ECO:0000313" key="10">
    <source>
        <dbReference type="EMBL" id="MBT1706086.1"/>
    </source>
</evidence>
<name>A0ABS5VXN3_9BACT</name>
<dbReference type="CDD" id="cd16434">
    <property type="entry name" value="CheB-CheR_fusion"/>
    <property type="match status" value="1"/>
</dbReference>
<comment type="caution">
    <text evidence="10">The sequence shown here is derived from an EMBL/GenBank/DDBJ whole genome shotgun (WGS) entry which is preliminary data.</text>
</comment>
<dbReference type="EC" id="2.7.13.3" evidence="2"/>
<comment type="catalytic activity">
    <reaction evidence="1">
        <text>ATP + protein L-histidine = ADP + protein N-phospho-L-histidine.</text>
        <dbReference type="EC" id="2.7.13.3"/>
    </reaction>
</comment>
<dbReference type="SUPFAM" id="SSF53335">
    <property type="entry name" value="S-adenosyl-L-methionine-dependent methyltransferases"/>
    <property type="match status" value="1"/>
</dbReference>
<evidence type="ECO:0000256" key="1">
    <source>
        <dbReference type="ARBA" id="ARBA00000085"/>
    </source>
</evidence>
<dbReference type="InterPro" id="IPR036097">
    <property type="entry name" value="HisK_dim/P_sf"/>
</dbReference>
<evidence type="ECO:0000259" key="9">
    <source>
        <dbReference type="PROSITE" id="PS50123"/>
    </source>
</evidence>
<proteinExistence type="predicted"/>
<dbReference type="PANTHER" id="PTHR24422:SF27">
    <property type="entry name" value="PROTEIN-GLUTAMATE O-METHYLTRANSFERASE"/>
    <property type="match status" value="1"/>
</dbReference>
<evidence type="ECO:0000313" key="11">
    <source>
        <dbReference type="Proteomes" id="UP000772618"/>
    </source>
</evidence>
<feature type="domain" description="PAC" evidence="7">
    <location>
        <begin position="811"/>
        <end position="861"/>
    </location>
</feature>
<dbReference type="NCBIfam" id="TIGR00229">
    <property type="entry name" value="sensory_box"/>
    <property type="match status" value="3"/>
</dbReference>
<dbReference type="Pfam" id="PF01739">
    <property type="entry name" value="CheR"/>
    <property type="match status" value="1"/>
</dbReference>
<keyword evidence="4" id="KW-0175">Coiled coil</keyword>
<reference evidence="10 11" key="1">
    <citation type="submission" date="2021-05" db="EMBL/GenBank/DDBJ databases">
        <title>A Polyphasic approach of four new species of the genus Ohtaekwangia: Ohtaekwangia histidinii sp. nov., Ohtaekwangia cretensis sp. nov., Ohtaekwangia indiensis sp. nov., Ohtaekwangia reichenbachii sp. nov. from diverse environment.</title>
        <authorList>
            <person name="Octaviana S."/>
        </authorList>
    </citation>
    <scope>NUCLEOTIDE SEQUENCE [LARGE SCALE GENOMIC DNA]</scope>
    <source>
        <strain evidence="10 11">PWU20</strain>
    </source>
</reference>
<feature type="domain" description="PAS" evidence="6">
    <location>
        <begin position="862"/>
        <end position="909"/>
    </location>
</feature>
<evidence type="ECO:0000259" key="8">
    <source>
        <dbReference type="PROSITE" id="PS50122"/>
    </source>
</evidence>
<dbReference type="PRINTS" id="PR00996">
    <property type="entry name" value="CHERMTFRASE"/>
</dbReference>
<dbReference type="Pfam" id="PF13596">
    <property type="entry name" value="PAS_10"/>
    <property type="match status" value="1"/>
</dbReference>
<dbReference type="Gene3D" id="2.10.70.100">
    <property type="match status" value="1"/>
</dbReference>
<dbReference type="PANTHER" id="PTHR24422">
    <property type="entry name" value="CHEMOTAXIS PROTEIN METHYLTRANSFERASE"/>
    <property type="match status" value="1"/>
</dbReference>
<feature type="domain" description="Histidine kinase" evidence="5">
    <location>
        <begin position="1123"/>
        <end position="1339"/>
    </location>
</feature>
<dbReference type="Pfam" id="PF02518">
    <property type="entry name" value="HATPase_c"/>
    <property type="match status" value="1"/>
</dbReference>
<dbReference type="InterPro" id="IPR013655">
    <property type="entry name" value="PAS_fold_3"/>
</dbReference>
<feature type="domain" description="PAC" evidence="7">
    <location>
        <begin position="937"/>
        <end position="989"/>
    </location>
</feature>
<dbReference type="InterPro" id="IPR001610">
    <property type="entry name" value="PAC"/>
</dbReference>
<dbReference type="InterPro" id="IPR029063">
    <property type="entry name" value="SAM-dependent_MTases_sf"/>
</dbReference>
<dbReference type="InterPro" id="IPR000780">
    <property type="entry name" value="CheR_MeTrfase"/>
</dbReference>
<dbReference type="PROSITE" id="PS50123">
    <property type="entry name" value="CHER"/>
    <property type="match status" value="1"/>
</dbReference>
<feature type="domain" description="PAC" evidence="7">
    <location>
        <begin position="1065"/>
        <end position="1119"/>
    </location>
</feature>
<dbReference type="PROSITE" id="PS50113">
    <property type="entry name" value="PAC"/>
    <property type="match status" value="3"/>
</dbReference>
<dbReference type="Gene3D" id="3.30.565.10">
    <property type="entry name" value="Histidine kinase-like ATPase, C-terminal domain"/>
    <property type="match status" value="1"/>
</dbReference>
<dbReference type="Gene3D" id="1.10.287.130">
    <property type="match status" value="1"/>
</dbReference>
<dbReference type="InterPro" id="IPR003594">
    <property type="entry name" value="HATPase_dom"/>
</dbReference>
<dbReference type="SUPFAM" id="SSF47384">
    <property type="entry name" value="Homodimeric domain of signal transducing histidine kinase"/>
    <property type="match status" value="1"/>
</dbReference>
<dbReference type="InterPro" id="IPR005467">
    <property type="entry name" value="His_kinase_dom"/>
</dbReference>
<feature type="domain" description="CheR-type methyltransferase" evidence="9">
    <location>
        <begin position="217"/>
        <end position="492"/>
    </location>
</feature>
<dbReference type="SUPFAM" id="SSF52738">
    <property type="entry name" value="Methylesterase CheB, C-terminal domain"/>
    <property type="match status" value="1"/>
</dbReference>
<evidence type="ECO:0000259" key="7">
    <source>
        <dbReference type="PROSITE" id="PS50113"/>
    </source>
</evidence>
<gene>
    <name evidence="10" type="ORF">KK060_22535</name>
</gene>
<dbReference type="InterPro" id="IPR022641">
    <property type="entry name" value="CheR_N"/>
</dbReference>
<dbReference type="InterPro" id="IPR000673">
    <property type="entry name" value="Sig_transdc_resp-reg_Me-estase"/>
</dbReference>
<dbReference type="EMBL" id="JAHESD010000082">
    <property type="protein sequence ID" value="MBT1706086.1"/>
    <property type="molecule type" value="Genomic_DNA"/>
</dbReference>
<dbReference type="PROSITE" id="PS50112">
    <property type="entry name" value="PAS"/>
    <property type="match status" value="2"/>
</dbReference>
<dbReference type="SUPFAM" id="SSF47757">
    <property type="entry name" value="Chemotaxis receptor methyltransferase CheR, N-terminal domain"/>
    <property type="match status" value="1"/>
</dbReference>
<dbReference type="CDD" id="cd00082">
    <property type="entry name" value="HisKA"/>
    <property type="match status" value="1"/>
</dbReference>